<sequence length="105" mass="11964">MEIQELDPDGDLVYKNCARARVSERKVTDKIYESLADLKGQGFSISEASQALVKVNNSLFNRKCKLLEENEQSFDFDTLPNPRNLRHVNELIESCLDSIENTICV</sequence>
<evidence type="ECO:0000313" key="2">
    <source>
        <dbReference type="Proteomes" id="UP000675881"/>
    </source>
</evidence>
<dbReference type="EMBL" id="HG994586">
    <property type="protein sequence ID" value="CAF3004337.1"/>
    <property type="molecule type" value="Genomic_DNA"/>
</dbReference>
<keyword evidence="2" id="KW-1185">Reference proteome</keyword>
<reference evidence="1" key="1">
    <citation type="submission" date="2021-02" db="EMBL/GenBank/DDBJ databases">
        <authorList>
            <person name="Bekaert M."/>
        </authorList>
    </citation>
    <scope>NUCLEOTIDE SEQUENCE</scope>
    <source>
        <strain evidence="1">IoA-00</strain>
    </source>
</reference>
<organism evidence="1 2">
    <name type="scientific">Lepeophtheirus salmonis</name>
    <name type="common">Salmon louse</name>
    <name type="synonym">Caligus salmonis</name>
    <dbReference type="NCBI Taxonomy" id="72036"/>
    <lineage>
        <taxon>Eukaryota</taxon>
        <taxon>Metazoa</taxon>
        <taxon>Ecdysozoa</taxon>
        <taxon>Arthropoda</taxon>
        <taxon>Crustacea</taxon>
        <taxon>Multicrustacea</taxon>
        <taxon>Hexanauplia</taxon>
        <taxon>Copepoda</taxon>
        <taxon>Siphonostomatoida</taxon>
        <taxon>Caligidae</taxon>
        <taxon>Lepeophtheirus</taxon>
    </lineage>
</organism>
<proteinExistence type="predicted"/>
<dbReference type="AlphaFoldDB" id="A0A7R8D2D8"/>
<dbReference type="Proteomes" id="UP000675881">
    <property type="component" value="Chromosome 7"/>
</dbReference>
<accession>A0A7R8D2D8</accession>
<gene>
    <name evidence="1" type="ORF">LSAA_12963</name>
</gene>
<protein>
    <submittedName>
        <fullName evidence="1">(salmon louse) hypothetical protein</fullName>
    </submittedName>
</protein>
<name>A0A7R8D2D8_LEPSM</name>
<evidence type="ECO:0000313" key="1">
    <source>
        <dbReference type="EMBL" id="CAF3004337.1"/>
    </source>
</evidence>